<evidence type="ECO:0000313" key="17">
    <source>
        <dbReference type="Proteomes" id="UP000199561"/>
    </source>
</evidence>
<dbReference type="NCBIfam" id="TIGR00115">
    <property type="entry name" value="tig"/>
    <property type="match status" value="1"/>
</dbReference>
<comment type="domain">
    <text evidence="11">Consists of 3 domains; the N-terminus binds the ribosome, the middle domain has PPIase activity, while the C-terminus has intrinsic chaperone activity on its own.</text>
</comment>
<evidence type="ECO:0000256" key="10">
    <source>
        <dbReference type="ARBA" id="ARBA00029986"/>
    </source>
</evidence>
<protein>
    <recommendedName>
        <fullName evidence="4 11">Trigger factor</fullName>
        <shortName evidence="11">TF</shortName>
        <ecNumber evidence="3 11">5.2.1.8</ecNumber>
    </recommendedName>
    <alternativeName>
        <fullName evidence="10 11">PPIase</fullName>
    </alternativeName>
</protein>
<dbReference type="RefSeq" id="WP_090665770.1">
    <property type="nucleotide sequence ID" value="NZ_CAJNAP010000012.1"/>
</dbReference>
<dbReference type="InterPro" id="IPR037041">
    <property type="entry name" value="Trigger_fac_C_sf"/>
</dbReference>
<dbReference type="HAMAP" id="MF_00303">
    <property type="entry name" value="Trigger_factor_Tig"/>
    <property type="match status" value="1"/>
</dbReference>
<dbReference type="OrthoDB" id="9767721at2"/>
<dbReference type="InterPro" id="IPR008880">
    <property type="entry name" value="Trigger_fac_C"/>
</dbReference>
<dbReference type="SUPFAM" id="SSF54534">
    <property type="entry name" value="FKBP-like"/>
    <property type="match status" value="1"/>
</dbReference>
<keyword evidence="17" id="KW-1185">Reference proteome</keyword>
<keyword evidence="11" id="KW-0963">Cytoplasm</keyword>
<accession>A0A1I4L4C3</accession>
<evidence type="ECO:0000256" key="8">
    <source>
        <dbReference type="ARBA" id="ARBA00023235"/>
    </source>
</evidence>
<dbReference type="FunFam" id="3.10.50.40:FF:000001">
    <property type="entry name" value="Trigger factor"/>
    <property type="match status" value="1"/>
</dbReference>
<dbReference type="PANTHER" id="PTHR30560:SF3">
    <property type="entry name" value="TRIGGER FACTOR-LIKE PROTEIN TIG, CHLOROPLASTIC"/>
    <property type="match status" value="1"/>
</dbReference>
<dbReference type="PIRSF" id="PIRSF003095">
    <property type="entry name" value="Trigger_factor"/>
    <property type="match status" value="1"/>
</dbReference>
<dbReference type="EMBL" id="FOUF01000001">
    <property type="protein sequence ID" value="SFL85771.1"/>
    <property type="molecule type" value="Genomic_DNA"/>
</dbReference>
<dbReference type="STRING" id="52442.SAMN05421880_101168"/>
<evidence type="ECO:0000256" key="12">
    <source>
        <dbReference type="PROSITE-ProRule" id="PRU00277"/>
    </source>
</evidence>
<dbReference type="EC" id="5.2.1.8" evidence="3 11"/>
<keyword evidence="5 11" id="KW-0132">Cell division</keyword>
<reference evidence="15" key="2">
    <citation type="submission" date="2021-02" db="EMBL/GenBank/DDBJ databases">
        <authorList>
            <person name="Han P."/>
        </authorList>
    </citation>
    <scope>NUCLEOTIDE SEQUENCE</scope>
    <source>
        <strain evidence="15">Nitrosomonas nitrosa 18-3D</strain>
    </source>
</reference>
<dbReference type="PANTHER" id="PTHR30560">
    <property type="entry name" value="TRIGGER FACTOR CHAPERONE AND PEPTIDYL-PROLYL CIS/TRANS ISOMERASE"/>
    <property type="match status" value="1"/>
</dbReference>
<dbReference type="Gene3D" id="3.30.70.1050">
    <property type="entry name" value="Trigger factor ribosome-binding domain"/>
    <property type="match status" value="1"/>
</dbReference>
<evidence type="ECO:0000313" key="16">
    <source>
        <dbReference type="EMBL" id="SFL85771.1"/>
    </source>
</evidence>
<dbReference type="InterPro" id="IPR005215">
    <property type="entry name" value="Trig_fac"/>
</dbReference>
<dbReference type="Pfam" id="PF00254">
    <property type="entry name" value="FKBP_C"/>
    <property type="match status" value="1"/>
</dbReference>
<evidence type="ECO:0000256" key="3">
    <source>
        <dbReference type="ARBA" id="ARBA00013194"/>
    </source>
</evidence>
<dbReference type="InterPro" id="IPR036611">
    <property type="entry name" value="Trigger_fac_ribosome-bd_sf"/>
</dbReference>
<dbReference type="Pfam" id="PF05697">
    <property type="entry name" value="Trigger_N"/>
    <property type="match status" value="1"/>
</dbReference>
<dbReference type="Pfam" id="PF05698">
    <property type="entry name" value="Trigger_C"/>
    <property type="match status" value="1"/>
</dbReference>
<reference evidence="16 17" key="1">
    <citation type="submission" date="2016-10" db="EMBL/GenBank/DDBJ databases">
        <authorList>
            <person name="de Groot N.N."/>
        </authorList>
    </citation>
    <scope>NUCLEOTIDE SEQUENCE [LARGE SCALE GENOMIC DNA]</scope>
    <source>
        <strain evidence="16 17">Nm146</strain>
    </source>
</reference>
<evidence type="ECO:0000256" key="11">
    <source>
        <dbReference type="HAMAP-Rule" id="MF_00303"/>
    </source>
</evidence>
<dbReference type="PROSITE" id="PS50059">
    <property type="entry name" value="FKBP_PPIASE"/>
    <property type="match status" value="1"/>
</dbReference>
<dbReference type="GO" id="GO:0051083">
    <property type="term" value="P:'de novo' cotranslational protein folding"/>
    <property type="evidence" value="ECO:0007669"/>
    <property type="project" value="TreeGrafter"/>
</dbReference>
<comment type="function">
    <text evidence="11">Involved in protein export. Acts as a chaperone by maintaining the newly synthesized protein in an open conformation. Functions as a peptidyl-prolyl cis-trans isomerase.</text>
</comment>
<feature type="domain" description="PPIase FKBP-type" evidence="14">
    <location>
        <begin position="163"/>
        <end position="243"/>
    </location>
</feature>
<keyword evidence="9 11" id="KW-0131">Cell cycle</keyword>
<comment type="catalytic activity">
    <reaction evidence="1 11 12">
        <text>[protein]-peptidylproline (omega=180) = [protein]-peptidylproline (omega=0)</text>
        <dbReference type="Rhea" id="RHEA:16237"/>
        <dbReference type="Rhea" id="RHEA-COMP:10747"/>
        <dbReference type="Rhea" id="RHEA-COMP:10748"/>
        <dbReference type="ChEBI" id="CHEBI:83833"/>
        <dbReference type="ChEBI" id="CHEBI:83834"/>
        <dbReference type="EC" id="5.2.1.8"/>
    </reaction>
</comment>
<dbReference type="AlphaFoldDB" id="A0A1I4L4C3"/>
<dbReference type="SUPFAM" id="SSF102735">
    <property type="entry name" value="Trigger factor ribosome-binding domain"/>
    <property type="match status" value="1"/>
</dbReference>
<dbReference type="Proteomes" id="UP000601736">
    <property type="component" value="Unassembled WGS sequence"/>
</dbReference>
<dbReference type="InterPro" id="IPR046357">
    <property type="entry name" value="PPIase_dom_sf"/>
</dbReference>
<dbReference type="GO" id="GO:0043022">
    <property type="term" value="F:ribosome binding"/>
    <property type="evidence" value="ECO:0007669"/>
    <property type="project" value="TreeGrafter"/>
</dbReference>
<keyword evidence="8 11" id="KW-0413">Isomerase</keyword>
<dbReference type="GO" id="GO:0015031">
    <property type="term" value="P:protein transport"/>
    <property type="evidence" value="ECO:0007669"/>
    <property type="project" value="UniProtKB-UniRule"/>
</dbReference>
<dbReference type="InterPro" id="IPR008881">
    <property type="entry name" value="Trigger_fac_ribosome-bd_bac"/>
</dbReference>
<name>A0A1I4L4C3_9PROT</name>
<dbReference type="GO" id="GO:0005737">
    <property type="term" value="C:cytoplasm"/>
    <property type="evidence" value="ECO:0007669"/>
    <property type="project" value="UniProtKB-SubCell"/>
</dbReference>
<evidence type="ECO:0000313" key="15">
    <source>
        <dbReference type="EMBL" id="CAE6503500.1"/>
    </source>
</evidence>
<proteinExistence type="inferred from homology"/>
<dbReference type="EMBL" id="CAJNAP010000012">
    <property type="protein sequence ID" value="CAE6503500.1"/>
    <property type="molecule type" value="Genomic_DNA"/>
</dbReference>
<organism evidence="16 17">
    <name type="scientific">Nitrosomonas nitrosa</name>
    <dbReference type="NCBI Taxonomy" id="52442"/>
    <lineage>
        <taxon>Bacteria</taxon>
        <taxon>Pseudomonadati</taxon>
        <taxon>Pseudomonadota</taxon>
        <taxon>Betaproteobacteria</taxon>
        <taxon>Nitrosomonadales</taxon>
        <taxon>Nitrosomonadaceae</taxon>
        <taxon>Nitrosomonas</taxon>
    </lineage>
</organism>
<dbReference type="InterPro" id="IPR027304">
    <property type="entry name" value="Trigger_fact/SurA_dom_sf"/>
</dbReference>
<sequence>MQSNVENPNILERNLDISISQEKIQAEVNERLKRLATKIKIQGFRPGKVPLKIVSQQYGAKLHEEVLGEMLQKHFRDAVQQQKLRIVGSSTYFETKSVGENGADYEFSVKFEVYPDIAVGDLTALSVNRPVVNIGDKEVEKTLQILRKQRAQFISVDRPAALGDRVNIDYEGLIDGNSFRGGTAQDFTLVLGDGYILEDFENAIAGMSIGQEKSFQMAFPADYHDKDIAGKTATFNVKLNNVEEPVLAEIDSEFAKSLGIQDGDTQKMHEEIRLSLEREAFQRTRAKLKEQIMQCLLENTTCQAPKTLVEQEAQHLMQDAKNNLAAQGARTEDISLPLESFRERAERRVKLGLILGELVKLHNLNVKPDQVRKYVEFYAQSYENPEQVIKWHYASPERLQEIESLVLEDNVVSWVLGQVKVVDQEIAFEDLMGYSHSAA</sequence>
<evidence type="ECO:0000256" key="1">
    <source>
        <dbReference type="ARBA" id="ARBA00000971"/>
    </source>
</evidence>
<keyword evidence="6 11" id="KW-0697">Rotamase</keyword>
<dbReference type="InterPro" id="IPR001179">
    <property type="entry name" value="PPIase_FKBP_dom"/>
</dbReference>
<dbReference type="SUPFAM" id="SSF109998">
    <property type="entry name" value="Triger factor/SurA peptide-binding domain-like"/>
    <property type="match status" value="1"/>
</dbReference>
<dbReference type="Gene3D" id="1.10.3120.10">
    <property type="entry name" value="Trigger factor, C-terminal domain"/>
    <property type="match status" value="1"/>
</dbReference>
<evidence type="ECO:0000256" key="2">
    <source>
        <dbReference type="ARBA" id="ARBA00005464"/>
    </source>
</evidence>
<dbReference type="GO" id="GO:0044183">
    <property type="term" value="F:protein folding chaperone"/>
    <property type="evidence" value="ECO:0007669"/>
    <property type="project" value="TreeGrafter"/>
</dbReference>
<evidence type="ECO:0000256" key="5">
    <source>
        <dbReference type="ARBA" id="ARBA00022618"/>
    </source>
</evidence>
<dbReference type="GO" id="GO:0051301">
    <property type="term" value="P:cell division"/>
    <property type="evidence" value="ECO:0007669"/>
    <property type="project" value="UniProtKB-KW"/>
</dbReference>
<gene>
    <name evidence="11 15" type="primary">tig</name>
    <name evidence="15" type="ORF">NMYAN_20359</name>
    <name evidence="16" type="ORF">SAMN05421880_101168</name>
</gene>
<comment type="similarity">
    <text evidence="2 11 13">Belongs to the FKBP-type PPIase family. Tig subfamily.</text>
</comment>
<dbReference type="GO" id="GO:0043335">
    <property type="term" value="P:protein unfolding"/>
    <property type="evidence" value="ECO:0007669"/>
    <property type="project" value="TreeGrafter"/>
</dbReference>
<evidence type="ECO:0000259" key="14">
    <source>
        <dbReference type="PROSITE" id="PS50059"/>
    </source>
</evidence>
<dbReference type="Proteomes" id="UP000199561">
    <property type="component" value="Unassembled WGS sequence"/>
</dbReference>
<evidence type="ECO:0000256" key="9">
    <source>
        <dbReference type="ARBA" id="ARBA00023306"/>
    </source>
</evidence>
<comment type="subcellular location">
    <subcellularLocation>
        <location evidence="11">Cytoplasm</location>
    </subcellularLocation>
    <text evidence="11">About half TF is bound to the ribosome near the polypeptide exit tunnel while the other half is free in the cytoplasm.</text>
</comment>
<evidence type="ECO:0000256" key="4">
    <source>
        <dbReference type="ARBA" id="ARBA00016902"/>
    </source>
</evidence>
<evidence type="ECO:0000256" key="7">
    <source>
        <dbReference type="ARBA" id="ARBA00023186"/>
    </source>
</evidence>
<dbReference type="GO" id="GO:0003755">
    <property type="term" value="F:peptidyl-prolyl cis-trans isomerase activity"/>
    <property type="evidence" value="ECO:0007669"/>
    <property type="project" value="UniProtKB-UniRule"/>
</dbReference>
<evidence type="ECO:0000256" key="6">
    <source>
        <dbReference type="ARBA" id="ARBA00023110"/>
    </source>
</evidence>
<keyword evidence="7 11" id="KW-0143">Chaperone</keyword>
<dbReference type="Gene3D" id="3.10.50.40">
    <property type="match status" value="1"/>
</dbReference>
<evidence type="ECO:0000256" key="13">
    <source>
        <dbReference type="RuleBase" id="RU003914"/>
    </source>
</evidence>